<proteinExistence type="predicted"/>
<dbReference type="PATRIC" id="fig|1297742.4.peg.476"/>
<dbReference type="AlphaFoldDB" id="A0A0H4WJP9"/>
<dbReference type="OrthoDB" id="5507126at2"/>
<protein>
    <submittedName>
        <fullName evidence="2">Putative lipoprotein</fullName>
    </submittedName>
</protein>
<evidence type="ECO:0000313" key="3">
    <source>
        <dbReference type="Proteomes" id="UP000009026"/>
    </source>
</evidence>
<feature type="chain" id="PRO_5005211753" evidence="1">
    <location>
        <begin position="22"/>
        <end position="201"/>
    </location>
</feature>
<accession>A0A0H4WJP9</accession>
<organism evidence="2 3">
    <name type="scientific">Pseudomyxococcus hansupus</name>
    <dbReference type="NCBI Taxonomy" id="1297742"/>
    <lineage>
        <taxon>Bacteria</taxon>
        <taxon>Pseudomonadati</taxon>
        <taxon>Myxococcota</taxon>
        <taxon>Myxococcia</taxon>
        <taxon>Myxococcales</taxon>
        <taxon>Cystobacterineae</taxon>
        <taxon>Myxococcaceae</taxon>
        <taxon>Pseudomyxococcus</taxon>
    </lineage>
</organism>
<gene>
    <name evidence="2" type="ORF">A176_000468</name>
</gene>
<name>A0A0H4WJP9_9BACT</name>
<dbReference type="EMBL" id="CP012109">
    <property type="protein sequence ID" value="AKQ63556.1"/>
    <property type="molecule type" value="Genomic_DNA"/>
</dbReference>
<dbReference type="Proteomes" id="UP000009026">
    <property type="component" value="Chromosome"/>
</dbReference>
<keyword evidence="2" id="KW-0449">Lipoprotein</keyword>
<evidence type="ECO:0000256" key="1">
    <source>
        <dbReference type="SAM" id="SignalP"/>
    </source>
</evidence>
<evidence type="ECO:0000313" key="2">
    <source>
        <dbReference type="EMBL" id="AKQ63556.1"/>
    </source>
</evidence>
<keyword evidence="3" id="KW-1185">Reference proteome</keyword>
<sequence>MHVKRLALAVLPIAAVAVAMACYSEPVYPGDQVLGSFRFEARIDPARTTCDASVPDFAQVNDAGVFLFEGTFSRDTDAGSGFFTVQGYSRDAGYDGQEATSTLRAVARRTSCGTGCEDSAIEETLRVTLFSDSQARSLNRDCRQFDGGIPDGSVPGPTENGYDVSLACGSLTDIFLPGTRNCNCQPSTCTTVYTLQGERRD</sequence>
<reference evidence="2 3" key="1">
    <citation type="journal article" date="2016" name="PLoS ONE">
        <title>Complete Genome Sequence and Comparative Genomics of a Novel Myxobacterium Myxococcus hansupus.</title>
        <authorList>
            <person name="Sharma G."/>
            <person name="Narwani T."/>
            <person name="Subramanian S."/>
        </authorList>
    </citation>
    <scope>NUCLEOTIDE SEQUENCE [LARGE SCALE GENOMIC DNA]</scope>
    <source>
        <strain evidence="3">mixupus</strain>
    </source>
</reference>
<dbReference type="STRING" id="1297742.A176_000468"/>
<keyword evidence="1" id="KW-0732">Signal</keyword>
<dbReference type="PROSITE" id="PS51257">
    <property type="entry name" value="PROKAR_LIPOPROTEIN"/>
    <property type="match status" value="1"/>
</dbReference>
<dbReference type="KEGG" id="mym:A176_000468"/>
<dbReference type="RefSeq" id="WP_002636996.1">
    <property type="nucleotide sequence ID" value="NZ_CP012109.1"/>
</dbReference>
<feature type="signal peptide" evidence="1">
    <location>
        <begin position="1"/>
        <end position="21"/>
    </location>
</feature>